<feature type="domain" description="Cytidylate kinase" evidence="9">
    <location>
        <begin position="17"/>
        <end position="220"/>
    </location>
</feature>
<comment type="subcellular location">
    <subcellularLocation>
        <location evidence="8">Cytoplasm</location>
    </subcellularLocation>
</comment>
<evidence type="ECO:0000256" key="3">
    <source>
        <dbReference type="ARBA" id="ARBA00022741"/>
    </source>
</evidence>
<keyword evidence="2 8" id="KW-0808">Transferase</keyword>
<dbReference type="Gene3D" id="3.40.50.300">
    <property type="entry name" value="P-loop containing nucleotide triphosphate hydrolases"/>
    <property type="match status" value="1"/>
</dbReference>
<dbReference type="HAMAP" id="MF_00238">
    <property type="entry name" value="Cytidyl_kinase_type1"/>
    <property type="match status" value="1"/>
</dbReference>
<accession>A0A934V0B3</accession>
<keyword evidence="11" id="KW-1185">Reference proteome</keyword>
<evidence type="ECO:0000256" key="4">
    <source>
        <dbReference type="ARBA" id="ARBA00022777"/>
    </source>
</evidence>
<reference evidence="10" key="2">
    <citation type="journal article" date="2020" name="Microorganisms">
        <title>Osmotic Adaptation and Compatible Solute Biosynthesis of Phototrophic Bacteria as Revealed from Genome Analyses.</title>
        <authorList>
            <person name="Imhoff J.F."/>
            <person name="Rahn T."/>
            <person name="Kunzel S."/>
            <person name="Keller A."/>
            <person name="Neulinger S.C."/>
        </authorList>
    </citation>
    <scope>NUCLEOTIDE SEQUENCE</scope>
    <source>
        <strain evidence="10">DSM 9154</strain>
    </source>
</reference>
<proteinExistence type="inferred from homology"/>
<keyword evidence="5 8" id="KW-0067">ATP-binding</keyword>
<name>A0A934V0B3_9PROT</name>
<comment type="similarity">
    <text evidence="1 8">Belongs to the cytidylate kinase family. Type 1 subfamily.</text>
</comment>
<comment type="caution">
    <text evidence="10">The sequence shown here is derived from an EMBL/GenBank/DDBJ whole genome shotgun (WGS) entry which is preliminary data.</text>
</comment>
<sequence>MTDTRSTEYLHTGSIVVAVDGPAAAGKGTLARRLATTLNLVYLDTGSIYRAVAAKLLAAGGDPNDAETATEVARTLVSDDLGRDDLRAEGVGAAASIVSAHQDVRAALLDFQRAVAFDPPPGRAGAVLDGRDIGTVVCPEACAKLFVTASLEERARRRHEELLGRGEERIYARVLEDLKERDARDSARATAPMTAAADAVTLDTSDLDVETAFRKALDIVRTRCGVTAA</sequence>
<dbReference type="GO" id="GO:0005737">
    <property type="term" value="C:cytoplasm"/>
    <property type="evidence" value="ECO:0007669"/>
    <property type="project" value="UniProtKB-SubCell"/>
</dbReference>
<dbReference type="AlphaFoldDB" id="A0A934V0B3"/>
<keyword evidence="3 8" id="KW-0547">Nucleotide-binding</keyword>
<reference evidence="10" key="1">
    <citation type="submission" date="2017-08" db="EMBL/GenBank/DDBJ databases">
        <authorList>
            <person name="Imhoff J.F."/>
            <person name="Rahn T."/>
            <person name="Kuenzel S."/>
            <person name="Neulinger S.C."/>
        </authorList>
    </citation>
    <scope>NUCLEOTIDE SEQUENCE</scope>
    <source>
        <strain evidence="10">DSM 9154</strain>
    </source>
</reference>
<evidence type="ECO:0000256" key="7">
    <source>
        <dbReference type="ARBA" id="ARBA00048478"/>
    </source>
</evidence>
<protein>
    <recommendedName>
        <fullName evidence="8">Cytidylate kinase</fullName>
        <shortName evidence="8">CK</shortName>
        <ecNumber evidence="8">2.7.4.25</ecNumber>
    </recommendedName>
    <alternativeName>
        <fullName evidence="8">Cytidine monophosphate kinase</fullName>
        <shortName evidence="8">CMP kinase</shortName>
    </alternativeName>
</protein>
<comment type="catalytic activity">
    <reaction evidence="6 8">
        <text>dCMP + ATP = dCDP + ADP</text>
        <dbReference type="Rhea" id="RHEA:25094"/>
        <dbReference type="ChEBI" id="CHEBI:30616"/>
        <dbReference type="ChEBI" id="CHEBI:57566"/>
        <dbReference type="ChEBI" id="CHEBI:58593"/>
        <dbReference type="ChEBI" id="CHEBI:456216"/>
        <dbReference type="EC" id="2.7.4.25"/>
    </reaction>
</comment>
<dbReference type="SUPFAM" id="SSF52540">
    <property type="entry name" value="P-loop containing nucleoside triphosphate hydrolases"/>
    <property type="match status" value="1"/>
</dbReference>
<keyword evidence="4 8" id="KW-0418">Kinase</keyword>
<dbReference type="Pfam" id="PF02224">
    <property type="entry name" value="Cytidylate_kin"/>
    <property type="match status" value="1"/>
</dbReference>
<evidence type="ECO:0000259" key="9">
    <source>
        <dbReference type="Pfam" id="PF02224"/>
    </source>
</evidence>
<gene>
    <name evidence="8" type="primary">cmk</name>
    <name evidence="10" type="ORF">CKO21_08280</name>
</gene>
<feature type="binding site" evidence="8">
    <location>
        <begin position="21"/>
        <end position="29"/>
    </location>
    <ligand>
        <name>ATP</name>
        <dbReference type="ChEBI" id="CHEBI:30616"/>
    </ligand>
</feature>
<dbReference type="GO" id="GO:0006220">
    <property type="term" value="P:pyrimidine nucleotide metabolic process"/>
    <property type="evidence" value="ECO:0007669"/>
    <property type="project" value="UniProtKB-UniRule"/>
</dbReference>
<dbReference type="InterPro" id="IPR003136">
    <property type="entry name" value="Cytidylate_kin"/>
</dbReference>
<dbReference type="InterPro" id="IPR027417">
    <property type="entry name" value="P-loop_NTPase"/>
</dbReference>
<keyword evidence="8" id="KW-0963">Cytoplasm</keyword>
<evidence type="ECO:0000256" key="2">
    <source>
        <dbReference type="ARBA" id="ARBA00022679"/>
    </source>
</evidence>
<dbReference type="GO" id="GO:0005524">
    <property type="term" value="F:ATP binding"/>
    <property type="evidence" value="ECO:0007669"/>
    <property type="project" value="UniProtKB-UniRule"/>
</dbReference>
<evidence type="ECO:0000256" key="1">
    <source>
        <dbReference type="ARBA" id="ARBA00009427"/>
    </source>
</evidence>
<dbReference type="EC" id="2.7.4.25" evidence="8"/>
<dbReference type="EMBL" id="NRRE01000022">
    <property type="protein sequence ID" value="MBK1697244.1"/>
    <property type="molecule type" value="Genomic_DNA"/>
</dbReference>
<dbReference type="GO" id="GO:0036431">
    <property type="term" value="F:dCMP kinase activity"/>
    <property type="evidence" value="ECO:0007669"/>
    <property type="project" value="InterPro"/>
</dbReference>
<organism evidence="10 11">
    <name type="scientific">Rhodovibrio salinarum</name>
    <dbReference type="NCBI Taxonomy" id="1087"/>
    <lineage>
        <taxon>Bacteria</taxon>
        <taxon>Pseudomonadati</taxon>
        <taxon>Pseudomonadota</taxon>
        <taxon>Alphaproteobacteria</taxon>
        <taxon>Rhodospirillales</taxon>
        <taxon>Rhodovibrionaceae</taxon>
        <taxon>Rhodovibrio</taxon>
    </lineage>
</organism>
<comment type="catalytic activity">
    <reaction evidence="7 8">
        <text>CMP + ATP = CDP + ADP</text>
        <dbReference type="Rhea" id="RHEA:11600"/>
        <dbReference type="ChEBI" id="CHEBI:30616"/>
        <dbReference type="ChEBI" id="CHEBI:58069"/>
        <dbReference type="ChEBI" id="CHEBI:60377"/>
        <dbReference type="ChEBI" id="CHEBI:456216"/>
        <dbReference type="EC" id="2.7.4.25"/>
    </reaction>
</comment>
<evidence type="ECO:0000256" key="5">
    <source>
        <dbReference type="ARBA" id="ARBA00022840"/>
    </source>
</evidence>
<dbReference type="NCBIfam" id="TIGR00017">
    <property type="entry name" value="cmk"/>
    <property type="match status" value="1"/>
</dbReference>
<dbReference type="Proteomes" id="UP000778970">
    <property type="component" value="Unassembled WGS sequence"/>
</dbReference>
<dbReference type="CDD" id="cd02020">
    <property type="entry name" value="CMPK"/>
    <property type="match status" value="1"/>
</dbReference>
<evidence type="ECO:0000313" key="10">
    <source>
        <dbReference type="EMBL" id="MBK1697244.1"/>
    </source>
</evidence>
<evidence type="ECO:0000256" key="6">
    <source>
        <dbReference type="ARBA" id="ARBA00047615"/>
    </source>
</evidence>
<evidence type="ECO:0000313" key="11">
    <source>
        <dbReference type="Proteomes" id="UP000778970"/>
    </source>
</evidence>
<dbReference type="InterPro" id="IPR011994">
    <property type="entry name" value="Cytidylate_kinase_dom"/>
</dbReference>
<evidence type="ECO:0000256" key="8">
    <source>
        <dbReference type="HAMAP-Rule" id="MF_00238"/>
    </source>
</evidence>